<dbReference type="InterPro" id="IPR021765">
    <property type="entry name" value="UstYa-like"/>
</dbReference>
<accession>A0A8K0SEQ6</accession>
<dbReference type="OrthoDB" id="3687641at2759"/>
<organism evidence="2 3">
    <name type="scientific">Stachybotrys elegans</name>
    <dbReference type="NCBI Taxonomy" id="80388"/>
    <lineage>
        <taxon>Eukaryota</taxon>
        <taxon>Fungi</taxon>
        <taxon>Dikarya</taxon>
        <taxon>Ascomycota</taxon>
        <taxon>Pezizomycotina</taxon>
        <taxon>Sordariomycetes</taxon>
        <taxon>Hypocreomycetidae</taxon>
        <taxon>Hypocreales</taxon>
        <taxon>Stachybotryaceae</taxon>
        <taxon>Stachybotrys</taxon>
    </lineage>
</organism>
<protein>
    <submittedName>
        <fullName evidence="2">Uncharacterized protein</fullName>
    </submittedName>
</protein>
<evidence type="ECO:0000313" key="2">
    <source>
        <dbReference type="EMBL" id="KAH7306010.1"/>
    </source>
</evidence>
<evidence type="ECO:0000256" key="1">
    <source>
        <dbReference type="ARBA" id="ARBA00035112"/>
    </source>
</evidence>
<gene>
    <name evidence="2" type="ORF">B0I35DRAFT_483749</name>
</gene>
<dbReference type="Proteomes" id="UP000813444">
    <property type="component" value="Unassembled WGS sequence"/>
</dbReference>
<dbReference type="PANTHER" id="PTHR33365:SF6">
    <property type="entry name" value="OXIDASE USTYA"/>
    <property type="match status" value="1"/>
</dbReference>
<dbReference type="EMBL" id="JAGPNK010000017">
    <property type="protein sequence ID" value="KAH7306010.1"/>
    <property type="molecule type" value="Genomic_DNA"/>
</dbReference>
<dbReference type="AlphaFoldDB" id="A0A8K0SEQ6"/>
<proteinExistence type="inferred from homology"/>
<evidence type="ECO:0000313" key="3">
    <source>
        <dbReference type="Proteomes" id="UP000813444"/>
    </source>
</evidence>
<dbReference type="PANTHER" id="PTHR33365">
    <property type="entry name" value="YALI0B05434P"/>
    <property type="match status" value="1"/>
</dbReference>
<dbReference type="GO" id="GO:0043386">
    <property type="term" value="P:mycotoxin biosynthetic process"/>
    <property type="evidence" value="ECO:0007669"/>
    <property type="project" value="InterPro"/>
</dbReference>
<comment type="caution">
    <text evidence="2">The sequence shown here is derived from an EMBL/GenBank/DDBJ whole genome shotgun (WGS) entry which is preliminary data.</text>
</comment>
<reference evidence="2" key="1">
    <citation type="journal article" date="2021" name="Nat. Commun.">
        <title>Genetic determinants of endophytism in the Arabidopsis root mycobiome.</title>
        <authorList>
            <person name="Mesny F."/>
            <person name="Miyauchi S."/>
            <person name="Thiergart T."/>
            <person name="Pickel B."/>
            <person name="Atanasova L."/>
            <person name="Karlsson M."/>
            <person name="Huettel B."/>
            <person name="Barry K.W."/>
            <person name="Haridas S."/>
            <person name="Chen C."/>
            <person name="Bauer D."/>
            <person name="Andreopoulos W."/>
            <person name="Pangilinan J."/>
            <person name="LaButti K."/>
            <person name="Riley R."/>
            <person name="Lipzen A."/>
            <person name="Clum A."/>
            <person name="Drula E."/>
            <person name="Henrissat B."/>
            <person name="Kohler A."/>
            <person name="Grigoriev I.V."/>
            <person name="Martin F.M."/>
            <person name="Hacquard S."/>
        </authorList>
    </citation>
    <scope>NUCLEOTIDE SEQUENCE</scope>
    <source>
        <strain evidence="2">MPI-CAGE-CH-0235</strain>
    </source>
</reference>
<dbReference type="Pfam" id="PF11807">
    <property type="entry name" value="UstYa"/>
    <property type="match status" value="1"/>
</dbReference>
<sequence length="194" mass="22975">MNKTTEELNRLWDATIPWERGIIALTNEEAEALNLPDSQPWPWDSRNKKIYIVNAHHMLHCVRNIYISIQQYRNNQTQTIAYPHILHCLDSLRVETMCSADDTLRYIPLNSVHGFRPGDGQPRQCRDWSQVDAYVKSHDPCYRYLEPGNKDLSNLERFKYCPSGSEYLPKIRKYFGYEKTWVPEEQDGPRELDW</sequence>
<keyword evidence="3" id="KW-1185">Reference proteome</keyword>
<name>A0A8K0SEQ6_9HYPO</name>
<comment type="similarity">
    <text evidence="1">Belongs to the ustYa family.</text>
</comment>